<evidence type="ECO:0000256" key="1">
    <source>
        <dbReference type="SAM" id="MobiDB-lite"/>
    </source>
</evidence>
<proteinExistence type="predicted"/>
<gene>
    <name evidence="2" type="ORF">L345_08310</name>
</gene>
<feature type="non-terminal residue" evidence="2">
    <location>
        <position position="1"/>
    </location>
</feature>
<protein>
    <submittedName>
        <fullName evidence="2">Uncharacterized protein</fullName>
    </submittedName>
</protein>
<organism evidence="2 3">
    <name type="scientific">Ophiophagus hannah</name>
    <name type="common">King cobra</name>
    <name type="synonym">Naja hannah</name>
    <dbReference type="NCBI Taxonomy" id="8665"/>
    <lineage>
        <taxon>Eukaryota</taxon>
        <taxon>Metazoa</taxon>
        <taxon>Chordata</taxon>
        <taxon>Craniata</taxon>
        <taxon>Vertebrata</taxon>
        <taxon>Euteleostomi</taxon>
        <taxon>Lepidosauria</taxon>
        <taxon>Squamata</taxon>
        <taxon>Bifurcata</taxon>
        <taxon>Unidentata</taxon>
        <taxon>Episquamata</taxon>
        <taxon>Toxicofera</taxon>
        <taxon>Serpentes</taxon>
        <taxon>Colubroidea</taxon>
        <taxon>Elapidae</taxon>
        <taxon>Elapinae</taxon>
        <taxon>Ophiophagus</taxon>
    </lineage>
</organism>
<dbReference type="Proteomes" id="UP000018936">
    <property type="component" value="Unassembled WGS sequence"/>
</dbReference>
<sequence length="417" mass="45321">MSWKGPWRLFLKTFSDGAPMISGGKLFHWLIVLTVGKFLHNSGLLLSLISFQPLFLVLPSGALENNLTPSSSTGILSGVLASSNDVYEWDETGARMSICWPPSSPLCGPAERGLVEFCRMLKGTELTLLLGWGEDSINAGAKAEKAHFLVLLKCNSLTDGIFSKLQHVFSATSGGTNNYNWGMGVNSQNQQGELDPEAHWELMSLAEGLHFASGEVSRYSKGRIHGYEQSSLTQEVLKVAKFGDLCLKQKPISGPSPTAARFEACQPKLGFRNLPNRKCKSLSSGFPPFFSPLTSKEPTNHVHPTPGSQSSLSEPGESERAGLALSRVAEALRRRCLSNRKLPAERRHRRNEEMLRISGVEVAACEKERDRLESSPGSERGRVVAAAATVEPLLVCEEGEGEATTDGFRPEPAGGRV</sequence>
<feature type="region of interest" description="Disordered" evidence="1">
    <location>
        <begin position="290"/>
        <end position="322"/>
    </location>
</feature>
<feature type="region of interest" description="Disordered" evidence="1">
    <location>
        <begin position="397"/>
        <end position="417"/>
    </location>
</feature>
<comment type="caution">
    <text evidence="2">The sequence shown here is derived from an EMBL/GenBank/DDBJ whole genome shotgun (WGS) entry which is preliminary data.</text>
</comment>
<dbReference type="EMBL" id="AZIM01001724">
    <property type="protein sequence ID" value="ETE65920.1"/>
    <property type="molecule type" value="Genomic_DNA"/>
</dbReference>
<reference evidence="2 3" key="1">
    <citation type="journal article" date="2013" name="Proc. Natl. Acad. Sci. U.S.A.">
        <title>The king cobra genome reveals dynamic gene evolution and adaptation in the snake venom system.</title>
        <authorList>
            <person name="Vonk F.J."/>
            <person name="Casewell N.R."/>
            <person name="Henkel C.V."/>
            <person name="Heimberg A.M."/>
            <person name="Jansen H.J."/>
            <person name="McCleary R.J."/>
            <person name="Kerkkamp H.M."/>
            <person name="Vos R.A."/>
            <person name="Guerreiro I."/>
            <person name="Calvete J.J."/>
            <person name="Wuster W."/>
            <person name="Woods A.E."/>
            <person name="Logan J.M."/>
            <person name="Harrison R.A."/>
            <person name="Castoe T.A."/>
            <person name="de Koning A.P."/>
            <person name="Pollock D.D."/>
            <person name="Yandell M."/>
            <person name="Calderon D."/>
            <person name="Renjifo C."/>
            <person name="Currier R.B."/>
            <person name="Salgado D."/>
            <person name="Pla D."/>
            <person name="Sanz L."/>
            <person name="Hyder A.S."/>
            <person name="Ribeiro J.M."/>
            <person name="Arntzen J.W."/>
            <person name="van den Thillart G.E."/>
            <person name="Boetzer M."/>
            <person name="Pirovano W."/>
            <person name="Dirks R.P."/>
            <person name="Spaink H.P."/>
            <person name="Duboule D."/>
            <person name="McGlinn E."/>
            <person name="Kini R.M."/>
            <person name="Richardson M.K."/>
        </authorList>
    </citation>
    <scope>NUCLEOTIDE SEQUENCE</scope>
    <source>
        <tissue evidence="2">Blood</tissue>
    </source>
</reference>
<keyword evidence="3" id="KW-1185">Reference proteome</keyword>
<evidence type="ECO:0000313" key="2">
    <source>
        <dbReference type="EMBL" id="ETE65920.1"/>
    </source>
</evidence>
<dbReference type="AlphaFoldDB" id="V8NV12"/>
<name>V8NV12_OPHHA</name>
<evidence type="ECO:0000313" key="3">
    <source>
        <dbReference type="Proteomes" id="UP000018936"/>
    </source>
</evidence>
<accession>V8NV12</accession>